<feature type="region of interest" description="Disordered" evidence="1">
    <location>
        <begin position="30"/>
        <end position="82"/>
    </location>
</feature>
<comment type="caution">
    <text evidence="3">The sequence shown here is derived from an EMBL/GenBank/DDBJ whole genome shotgun (WGS) entry which is preliminary data.</text>
</comment>
<dbReference type="AlphaFoldDB" id="A0A811S081"/>
<evidence type="ECO:0000313" key="4">
    <source>
        <dbReference type="Proteomes" id="UP000604825"/>
    </source>
</evidence>
<feature type="region of interest" description="Disordered" evidence="1">
    <location>
        <begin position="171"/>
        <end position="199"/>
    </location>
</feature>
<evidence type="ECO:0000256" key="2">
    <source>
        <dbReference type="SAM" id="SignalP"/>
    </source>
</evidence>
<organism evidence="3 4">
    <name type="scientific">Miscanthus lutarioriparius</name>
    <dbReference type="NCBI Taxonomy" id="422564"/>
    <lineage>
        <taxon>Eukaryota</taxon>
        <taxon>Viridiplantae</taxon>
        <taxon>Streptophyta</taxon>
        <taxon>Embryophyta</taxon>
        <taxon>Tracheophyta</taxon>
        <taxon>Spermatophyta</taxon>
        <taxon>Magnoliopsida</taxon>
        <taxon>Liliopsida</taxon>
        <taxon>Poales</taxon>
        <taxon>Poaceae</taxon>
        <taxon>PACMAD clade</taxon>
        <taxon>Panicoideae</taxon>
        <taxon>Andropogonodae</taxon>
        <taxon>Andropogoneae</taxon>
        <taxon>Saccharinae</taxon>
        <taxon>Miscanthus</taxon>
    </lineage>
</organism>
<feature type="region of interest" description="Disordered" evidence="1">
    <location>
        <begin position="213"/>
        <end position="234"/>
    </location>
</feature>
<accession>A0A811S081</accession>
<proteinExistence type="predicted"/>
<feature type="region of interest" description="Disordered" evidence="1">
    <location>
        <begin position="137"/>
        <end position="158"/>
    </location>
</feature>
<protein>
    <submittedName>
        <fullName evidence="3">Uncharacterized protein</fullName>
    </submittedName>
</protein>
<feature type="compositionally biased region" description="Low complexity" evidence="1">
    <location>
        <begin position="33"/>
        <end position="59"/>
    </location>
</feature>
<dbReference type="EMBL" id="CAJGYO010000018">
    <property type="protein sequence ID" value="CAD6335715.1"/>
    <property type="molecule type" value="Genomic_DNA"/>
</dbReference>
<evidence type="ECO:0000313" key="3">
    <source>
        <dbReference type="EMBL" id="CAD6335715.1"/>
    </source>
</evidence>
<feature type="compositionally biased region" description="Pro residues" evidence="1">
    <location>
        <begin position="186"/>
        <end position="195"/>
    </location>
</feature>
<name>A0A811S081_9POAL</name>
<feature type="chain" id="PRO_5032292942" evidence="2">
    <location>
        <begin position="18"/>
        <end position="318"/>
    </location>
</feature>
<dbReference type="OrthoDB" id="695139at2759"/>
<evidence type="ECO:0000256" key="1">
    <source>
        <dbReference type="SAM" id="MobiDB-lite"/>
    </source>
</evidence>
<sequence length="318" mass="34330">MQLIQFLAAWLFPGAQCFAVEMANADSSELDRASSSPSFSANAAGSGSSLSSPSSTSSSDGHRGFFKSRSRQESPSTTPLCFGASGGVGVGRRLLLRGSRARAPAKQPQEQEDAVTMAPKVKGDVVGRYLRKISRRLRKARSDGKGAPSSMAAVDDTARERAESVARAISYCKDTLRRGKSRSRSPSPPPPPPSPSLDEWLHDRQEEIIATAAEQHCNERSDPRPSPPRPRRAAGWPLGMQTMAKRFKESPCPCPASPSRDSLLAACAVAHGEESPQPHHGHGCRGESSMSSLDEMEFLKTFDGDEEMINQHFITVEI</sequence>
<feature type="signal peptide" evidence="2">
    <location>
        <begin position="1"/>
        <end position="17"/>
    </location>
</feature>
<dbReference type="Proteomes" id="UP000604825">
    <property type="component" value="Unassembled WGS sequence"/>
</dbReference>
<gene>
    <name evidence="3" type="ORF">NCGR_LOCUS59813</name>
</gene>
<keyword evidence="2" id="KW-0732">Signal</keyword>
<keyword evidence="4" id="KW-1185">Reference proteome</keyword>
<reference evidence="3" key="1">
    <citation type="submission" date="2020-10" db="EMBL/GenBank/DDBJ databases">
        <authorList>
            <person name="Han B."/>
            <person name="Lu T."/>
            <person name="Zhao Q."/>
            <person name="Huang X."/>
            <person name="Zhao Y."/>
        </authorList>
    </citation>
    <scope>NUCLEOTIDE SEQUENCE</scope>
</reference>